<dbReference type="EMBL" id="ML012422">
    <property type="protein sequence ID" value="RKO95237.1"/>
    <property type="molecule type" value="Genomic_DNA"/>
</dbReference>
<accession>A0A4V1ISZ1</accession>
<proteinExistence type="predicted"/>
<dbReference type="AlphaFoldDB" id="A0A4V1ISZ1"/>
<evidence type="ECO:0000313" key="1">
    <source>
        <dbReference type="EMBL" id="RKO95237.1"/>
    </source>
</evidence>
<gene>
    <name evidence="1" type="ORF">CAUPRSCDRAFT_13047</name>
</gene>
<reference evidence="2" key="1">
    <citation type="journal article" date="2018" name="Nat. Microbiol.">
        <title>Leveraging single-cell genomics to expand the fungal tree of life.</title>
        <authorList>
            <person name="Ahrendt S.R."/>
            <person name="Quandt C.A."/>
            <person name="Ciobanu D."/>
            <person name="Clum A."/>
            <person name="Salamov A."/>
            <person name="Andreopoulos B."/>
            <person name="Cheng J.F."/>
            <person name="Woyke T."/>
            <person name="Pelin A."/>
            <person name="Henrissat B."/>
            <person name="Reynolds N.K."/>
            <person name="Benny G.L."/>
            <person name="Smith M.E."/>
            <person name="James T.Y."/>
            <person name="Grigoriev I.V."/>
        </authorList>
    </citation>
    <scope>NUCLEOTIDE SEQUENCE [LARGE SCALE GENOMIC DNA]</scope>
    <source>
        <strain evidence="2">ATCC 52028</strain>
    </source>
</reference>
<protein>
    <recommendedName>
        <fullName evidence="3">DUF4219 domain-containing protein</fullName>
    </recommendedName>
</protein>
<dbReference type="Proteomes" id="UP000268535">
    <property type="component" value="Unassembled WGS sequence"/>
</dbReference>
<name>A0A4V1ISZ1_9FUNG</name>
<organism evidence="1 2">
    <name type="scientific">Caulochytrium protostelioides</name>
    <dbReference type="NCBI Taxonomy" id="1555241"/>
    <lineage>
        <taxon>Eukaryota</taxon>
        <taxon>Fungi</taxon>
        <taxon>Fungi incertae sedis</taxon>
        <taxon>Chytridiomycota</taxon>
        <taxon>Chytridiomycota incertae sedis</taxon>
        <taxon>Chytridiomycetes</taxon>
        <taxon>Caulochytriales</taxon>
        <taxon>Caulochytriaceae</taxon>
        <taxon>Caulochytrium</taxon>
    </lineage>
</organism>
<evidence type="ECO:0000313" key="2">
    <source>
        <dbReference type="Proteomes" id="UP000268535"/>
    </source>
</evidence>
<evidence type="ECO:0008006" key="3">
    <source>
        <dbReference type="Google" id="ProtNLM"/>
    </source>
</evidence>
<dbReference type="Pfam" id="PF14223">
    <property type="entry name" value="Retrotran_gag_2"/>
    <property type="match status" value="1"/>
</dbReference>
<sequence>MEHQRPPKLTSDNFPHWKFTMKVYLASQNLWGVVSGEQPRPVADPMFGGKGDFDELADMQSTWDEFAGKAFSIIAMSLSEVYTQHISLLELNEPHNAWKRLVDLFERDTVRTQLSLFRKLVAMQLAEGQHLQAPSSSTRRS</sequence>